<dbReference type="Proteomes" id="UP000276901">
    <property type="component" value="Unassembled WGS sequence"/>
</dbReference>
<feature type="compositionally biased region" description="Basic and acidic residues" evidence="4">
    <location>
        <begin position="685"/>
        <end position="696"/>
    </location>
</feature>
<organism evidence="7 10">
    <name type="scientific">Frederiksenia canicola</name>
    <dbReference type="NCBI Taxonomy" id="123824"/>
    <lineage>
        <taxon>Bacteria</taxon>
        <taxon>Pseudomonadati</taxon>
        <taxon>Pseudomonadota</taxon>
        <taxon>Gammaproteobacteria</taxon>
        <taxon>Pasteurellales</taxon>
        <taxon>Pasteurellaceae</taxon>
        <taxon>Frederiksenia</taxon>
    </lineage>
</organism>
<dbReference type="InterPro" id="IPR040542">
    <property type="entry name" value="HMW1_D2"/>
</dbReference>
<reference evidence="7 10" key="1">
    <citation type="submission" date="2016-03" db="EMBL/GenBank/DDBJ databases">
        <authorList>
            <person name="Hansen M.J."/>
            <person name="Bojesen A.M."/>
            <person name="Planet P."/>
        </authorList>
    </citation>
    <scope>NUCLEOTIDE SEQUENCE [LARGE SCALE GENOMIC DNA]</scope>
    <source>
        <strain evidence="7 10">HPA 21</strain>
    </source>
</reference>
<feature type="domain" description="HMW1" evidence="6">
    <location>
        <begin position="157"/>
        <end position="244"/>
    </location>
</feature>
<dbReference type="EMBL" id="CP015029">
    <property type="protein sequence ID" value="QIM64387.1"/>
    <property type="molecule type" value="Genomic_DNA"/>
</dbReference>
<dbReference type="Proteomes" id="UP000502287">
    <property type="component" value="Chromosome"/>
</dbReference>
<evidence type="ECO:0000256" key="3">
    <source>
        <dbReference type="ARBA" id="ARBA00022679"/>
    </source>
</evidence>
<dbReference type="Gene3D" id="3.40.50.11380">
    <property type="match status" value="1"/>
</dbReference>
<dbReference type="KEGG" id="fcl:A4G17_02445"/>
<evidence type="ECO:0000313" key="7">
    <source>
        <dbReference type="EMBL" id="QIM64387.1"/>
    </source>
</evidence>
<evidence type="ECO:0000256" key="1">
    <source>
        <dbReference type="ARBA" id="ARBA00004922"/>
    </source>
</evidence>
<dbReference type="Gene3D" id="3.40.50.2000">
    <property type="entry name" value="Glycogen Phosphorylase B"/>
    <property type="match status" value="1"/>
</dbReference>
<evidence type="ECO:0000313" key="10">
    <source>
        <dbReference type="Proteomes" id="UP000502287"/>
    </source>
</evidence>
<evidence type="ECO:0000313" key="9">
    <source>
        <dbReference type="Proteomes" id="UP000276901"/>
    </source>
</evidence>
<feature type="region of interest" description="Disordered" evidence="4">
    <location>
        <begin position="635"/>
        <end position="696"/>
    </location>
</feature>
<feature type="compositionally biased region" description="Basic and acidic residues" evidence="4">
    <location>
        <begin position="662"/>
        <end position="673"/>
    </location>
</feature>
<dbReference type="Pfam" id="PF18071">
    <property type="entry name" value="HMW1C_N"/>
    <property type="match status" value="1"/>
</dbReference>
<dbReference type="RefSeq" id="WP_123957395.1">
    <property type="nucleotide sequence ID" value="NZ_CP015029.1"/>
</dbReference>
<reference evidence="8 9" key="2">
    <citation type="submission" date="2018-11" db="EMBL/GenBank/DDBJ databases">
        <title>Genomic Encyclopedia of Type Strains, Phase IV (KMG-IV): sequencing the most valuable type-strain genomes for metagenomic binning, comparative biology and taxonomic classification.</title>
        <authorList>
            <person name="Goeker M."/>
        </authorList>
    </citation>
    <scope>NUCLEOTIDE SEQUENCE [LARGE SCALE GENOMIC DNA]</scope>
    <source>
        <strain evidence="8 9">DSM 25797</strain>
    </source>
</reference>
<gene>
    <name evidence="7" type="ORF">A4G17_02445</name>
    <name evidence="8" type="ORF">EDC49_1803</name>
</gene>
<dbReference type="GO" id="GO:0016757">
    <property type="term" value="F:glycosyltransferase activity"/>
    <property type="evidence" value="ECO:0007669"/>
    <property type="project" value="UniProtKB-KW"/>
</dbReference>
<accession>A0AAE6X5E4</accession>
<evidence type="ECO:0000313" key="8">
    <source>
        <dbReference type="EMBL" id="RPE92002.1"/>
    </source>
</evidence>
<dbReference type="InterPro" id="IPR041109">
    <property type="entry name" value="HMW1C_N"/>
</dbReference>
<evidence type="ECO:0000256" key="2">
    <source>
        <dbReference type="ARBA" id="ARBA00022676"/>
    </source>
</evidence>
<dbReference type="PANTHER" id="PTHR44835:SF1">
    <property type="entry name" value="PROTEIN O-GLCNAC TRANSFERASE"/>
    <property type="match status" value="1"/>
</dbReference>
<dbReference type="Pfam" id="PF18254">
    <property type="entry name" value="HMw1_D2"/>
    <property type="match status" value="1"/>
</dbReference>
<dbReference type="PANTHER" id="PTHR44835">
    <property type="entry name" value="UDP-N-ACETYLGLUCOSAMINE--PEPTIDE N-ACETYLGLUCOSAMINYLTRANSFERASE SPINDLY-RELATED"/>
    <property type="match status" value="1"/>
</dbReference>
<name>A0AAE6X5E4_9PAST</name>
<protein>
    <submittedName>
        <fullName evidence="7">Adhesin</fullName>
    </submittedName>
</protein>
<keyword evidence="2" id="KW-0328">Glycosyltransferase</keyword>
<comment type="pathway">
    <text evidence="1">Protein modification; protein glycosylation.</text>
</comment>
<keyword evidence="9" id="KW-1185">Reference proteome</keyword>
<evidence type="ECO:0000259" key="5">
    <source>
        <dbReference type="Pfam" id="PF18071"/>
    </source>
</evidence>
<keyword evidence="3" id="KW-0808">Transferase</keyword>
<dbReference type="EMBL" id="RKQT01000004">
    <property type="protein sequence ID" value="RPE92002.1"/>
    <property type="molecule type" value="Genomic_DNA"/>
</dbReference>
<dbReference type="InterPro" id="IPR051939">
    <property type="entry name" value="Glycosyltr_41/O-GlcNAc_trsf"/>
</dbReference>
<proteinExistence type="predicted"/>
<sequence>MLDENGCASVIRFEQAVKTKDYELACAELLGILAKIDSNFGGFQNIECDFPLQLANLEQDKAVHFCTRVATAIIQLFVDPDFMISDVGTLRFLAFQRWIGLIFASSPYVNADHVLQTYNRNAQRESISEIFLEDNRAYLNKFCILYLPESNITLNLDALWDIDPELCVSLCFALQSPRVLHTEQAYAKRAAILQWLPEKLLQISSLNNLPTNIAHDVYMHCSYDAAPHKHQVKKALNDVIRRHLLSLGWEDRDVQKMGSQNGKPVMVVLLEHFHSSHAIYRAYSASLTAAKAFFHIIGLSDGDIDQTGREVFDEFYLLNGNHIIDRLEQIKDLCERNGAAIFYMPSIGMDITSICASNARFAPIQVVGLGHPATTNSSFIDYAIVEDDYVGLEQCFSESLLRLPTNALPYVPVSPQFASTVLSVRDNPDVVNIGIALTTMQLNPYFLDVCKAIYERANVEIRFHFICTQSIGITQPYVERFISSYLGDSAVSYPYMPYEQYQHILSRCDMVLYPFPFSTVSGAIEMATFGLVGVCKTGNEVHEHLNQGVFKRLGLPEWLVAENVDQYVERAVRLAENHQERIALRHHISDSNVLQTLFNGEPSQMGLVLLQKLAEWAEQNHIEFAFSIPAKKRTTRKTAKVSAKKAEDNVTTKPAKKSVTKTKSEPKKAETKKANTKKKASPLKEAAEQLKKKEKK</sequence>
<dbReference type="AlphaFoldDB" id="A0AAE6X5E4"/>
<evidence type="ECO:0000259" key="6">
    <source>
        <dbReference type="Pfam" id="PF18254"/>
    </source>
</evidence>
<evidence type="ECO:0000256" key="4">
    <source>
        <dbReference type="SAM" id="MobiDB-lite"/>
    </source>
</evidence>
<feature type="domain" description="HMW1C N-terminal" evidence="5">
    <location>
        <begin position="10"/>
        <end position="151"/>
    </location>
</feature>